<comment type="caution">
    <text evidence="1">The sequence shown here is derived from an EMBL/GenBank/DDBJ whole genome shotgun (WGS) entry which is preliminary data.</text>
</comment>
<dbReference type="InterPro" id="IPR013367">
    <property type="entry name" value="Flagellar_put"/>
</dbReference>
<dbReference type="NCBIfam" id="TIGR02530">
    <property type="entry name" value="flg_new"/>
    <property type="match status" value="1"/>
</dbReference>
<dbReference type="Pfam" id="PF12611">
    <property type="entry name" value="Flagellar_put"/>
    <property type="match status" value="1"/>
</dbReference>
<evidence type="ECO:0000313" key="2">
    <source>
        <dbReference type="Proteomes" id="UP000463470"/>
    </source>
</evidence>
<name>A0A845LA08_9FIRM</name>
<keyword evidence="1" id="KW-0282">Flagellum</keyword>
<accession>A0A845LA08</accession>
<dbReference type="Proteomes" id="UP000463470">
    <property type="component" value="Unassembled WGS sequence"/>
</dbReference>
<sequence>MDNRILYPQPLIPGVGKSKNGSIHQPVGQPSADSFQKILDQKTLKFSSHALQRLSQRNISLGEAELGKLNEAVDRVARKGAKESLILMRDLALVVSVKNRTVITAVDGNAMKDNVFTNIDSAVVITE</sequence>
<keyword evidence="1" id="KW-0966">Cell projection</keyword>
<dbReference type="EMBL" id="WXEY01000015">
    <property type="protein sequence ID" value="MZP30538.1"/>
    <property type="molecule type" value="Genomic_DNA"/>
</dbReference>
<protein>
    <submittedName>
        <fullName evidence="1">Flagellar biosynthesis protein</fullName>
    </submittedName>
</protein>
<dbReference type="AlphaFoldDB" id="A0A845LA08"/>
<gene>
    <name evidence="1" type="ORF">GTO91_12525</name>
</gene>
<proteinExistence type="predicted"/>
<organism evidence="1 2">
    <name type="scientific">Heliomicrobium undosum</name>
    <dbReference type="NCBI Taxonomy" id="121734"/>
    <lineage>
        <taxon>Bacteria</taxon>
        <taxon>Bacillati</taxon>
        <taxon>Bacillota</taxon>
        <taxon>Clostridia</taxon>
        <taxon>Eubacteriales</taxon>
        <taxon>Heliobacteriaceae</taxon>
        <taxon>Heliomicrobium</taxon>
    </lineage>
</organism>
<keyword evidence="1" id="KW-0969">Cilium</keyword>
<keyword evidence="2" id="KW-1185">Reference proteome</keyword>
<dbReference type="OrthoDB" id="165650at2"/>
<evidence type="ECO:0000313" key="1">
    <source>
        <dbReference type="EMBL" id="MZP30538.1"/>
    </source>
</evidence>
<reference evidence="1 2" key="1">
    <citation type="submission" date="2020-01" db="EMBL/GenBank/DDBJ databases">
        <title>Whole-genome sequence of Heliobacterium undosum DSM 13378.</title>
        <authorList>
            <person name="Kyndt J.A."/>
            <person name="Meyer T.E."/>
        </authorList>
    </citation>
    <scope>NUCLEOTIDE SEQUENCE [LARGE SCALE GENOMIC DNA]</scope>
    <source>
        <strain evidence="1 2">DSM 13378</strain>
    </source>
</reference>